<comment type="subcellular location">
    <subcellularLocation>
        <location evidence="2 10">Cell membrane</location>
        <topology evidence="2 10">Lipid-anchor</topology>
    </subcellularLocation>
</comment>
<dbReference type="Proteomes" id="UP000010802">
    <property type="component" value="Chromosome"/>
</dbReference>
<dbReference type="EMBL" id="HF563609">
    <property type="protein sequence ID" value="CCP25793.1"/>
    <property type="molecule type" value="Genomic_DNA"/>
</dbReference>
<evidence type="ECO:0000313" key="12">
    <source>
        <dbReference type="EMBL" id="CCP25793.1"/>
    </source>
</evidence>
<keyword evidence="5 10" id="KW-0813">Transport</keyword>
<keyword evidence="7 10" id="KW-0732">Signal</keyword>
<dbReference type="PANTHER" id="PTHR30570:SF1">
    <property type="entry name" value="PHOSPHATE-BINDING PROTEIN PSTS"/>
    <property type="match status" value="1"/>
</dbReference>
<gene>
    <name evidence="12" type="ordered locus">TEPIRE1_1077</name>
</gene>
<dbReference type="KEGG" id="tep:TepRe1_0980"/>
<dbReference type="KEGG" id="tae:TepiRe1_1077"/>
<dbReference type="OrthoDB" id="9790048at2"/>
<dbReference type="Gene3D" id="3.40.190.10">
    <property type="entry name" value="Periplasmic binding protein-like II"/>
    <property type="match status" value="2"/>
</dbReference>
<evidence type="ECO:0000256" key="10">
    <source>
        <dbReference type="RuleBase" id="RU367119"/>
    </source>
</evidence>
<dbReference type="HOGENOM" id="CLU_026228_5_1_9"/>
<dbReference type="SUPFAM" id="SSF53850">
    <property type="entry name" value="Periplasmic binding protein-like II"/>
    <property type="match status" value="1"/>
</dbReference>
<dbReference type="InterPro" id="IPR011862">
    <property type="entry name" value="Phos-bd"/>
</dbReference>
<protein>
    <recommendedName>
        <fullName evidence="10">Phosphate-binding protein</fullName>
    </recommendedName>
</protein>
<dbReference type="InterPro" id="IPR050811">
    <property type="entry name" value="Phosphate_ABC_transporter"/>
</dbReference>
<evidence type="ECO:0000256" key="5">
    <source>
        <dbReference type="ARBA" id="ARBA00022448"/>
    </source>
</evidence>
<keyword evidence="8 10" id="KW-0564">Palmitate</keyword>
<comment type="function">
    <text evidence="10">Involved in the system for phosphate transport across the cytoplasmic membrane.</text>
</comment>
<sequence>MLRHYVKSIFTLLMLLALLVSAVGCGSSTDSQPQEQYDNDNNAELSGSIQIAGSTSVQPLSEELAMEFMSKYPKVKINVAGGGSGAGIKAAQEGTADIGASSRELKPEEKNVKEFVIAKDGIAVIVNPENPVSNLTIEQIRSIFSGEVTNWKDVGGSDASITVVIREDGSGTRGAFEEIVLGKDVKFTEKAIVQNSTGALRTTVSTTPDAIGFISLGSLNDEVKALQVDGVNISKENILNNSYKLARPFIYMTKEEPTGLVKSFIDFVLSSEGQKIVEKDFIPVN</sequence>
<dbReference type="NCBIfam" id="TIGR02136">
    <property type="entry name" value="ptsS_2"/>
    <property type="match status" value="1"/>
</dbReference>
<dbReference type="STRING" id="1209989.TepRe1_0980"/>
<proteinExistence type="inferred from homology"/>
<keyword evidence="10" id="KW-1003">Cell membrane</keyword>
<feature type="domain" description="PBP" evidence="11">
    <location>
        <begin position="43"/>
        <end position="272"/>
    </location>
</feature>
<evidence type="ECO:0000256" key="1">
    <source>
        <dbReference type="ARBA" id="ARBA00002841"/>
    </source>
</evidence>
<keyword evidence="10" id="KW-0472">Membrane</keyword>
<dbReference type="GO" id="GO:0042301">
    <property type="term" value="F:phosphate ion binding"/>
    <property type="evidence" value="ECO:0007669"/>
    <property type="project" value="UniProtKB-UniRule"/>
</dbReference>
<feature type="signal peptide" evidence="10">
    <location>
        <begin position="1"/>
        <end position="22"/>
    </location>
</feature>
<evidence type="ECO:0000256" key="9">
    <source>
        <dbReference type="ARBA" id="ARBA00023288"/>
    </source>
</evidence>
<organism evidence="12 13">
    <name type="scientific">Tepidanaerobacter acetatoxydans (strain DSM 21804 / JCM 16047 / Re1)</name>
    <dbReference type="NCBI Taxonomy" id="1209989"/>
    <lineage>
        <taxon>Bacteria</taxon>
        <taxon>Bacillati</taxon>
        <taxon>Bacillota</taxon>
        <taxon>Clostridia</taxon>
        <taxon>Thermosediminibacterales</taxon>
        <taxon>Tepidanaerobacteraceae</taxon>
        <taxon>Tepidanaerobacter</taxon>
    </lineage>
</organism>
<name>F4LRR0_TEPAE</name>
<dbReference type="CDD" id="cd13653">
    <property type="entry name" value="PBP2_phosphate_like_1"/>
    <property type="match status" value="1"/>
</dbReference>
<evidence type="ECO:0000256" key="2">
    <source>
        <dbReference type="ARBA" id="ARBA00004193"/>
    </source>
</evidence>
<evidence type="ECO:0000256" key="6">
    <source>
        <dbReference type="ARBA" id="ARBA00022592"/>
    </source>
</evidence>
<comment type="function">
    <text evidence="1">Part of the ABC transporter complex PstSACB involved in phosphate import.</text>
</comment>
<keyword evidence="9 10" id="KW-0449">Lipoprotein</keyword>
<dbReference type="GO" id="GO:0006817">
    <property type="term" value="P:phosphate ion transport"/>
    <property type="evidence" value="ECO:0007669"/>
    <property type="project" value="UniProtKB-UniRule"/>
</dbReference>
<dbReference type="AlphaFoldDB" id="F4LRR0"/>
<reference evidence="13" key="1">
    <citation type="journal article" date="2013" name="Genome Announc.">
        <title>First genome sequence of a syntrophic acetate-oxidizing bacterium, Tepidanaerobacter acetatoxydans strain Re1.</title>
        <authorList>
            <person name="Manzoor S."/>
            <person name="Bongcam-Rudloff E."/>
            <person name="Schnurer A."/>
            <person name="Muller B."/>
        </authorList>
    </citation>
    <scope>NUCLEOTIDE SEQUENCE [LARGE SCALE GENOMIC DNA]</scope>
    <source>
        <strain evidence="13">Re1</strain>
    </source>
</reference>
<comment type="similarity">
    <text evidence="3 10">Belongs to the PstS family.</text>
</comment>
<evidence type="ECO:0000313" key="13">
    <source>
        <dbReference type="Proteomes" id="UP000010802"/>
    </source>
</evidence>
<dbReference type="InterPro" id="IPR024370">
    <property type="entry name" value="PBP_domain"/>
</dbReference>
<keyword evidence="13" id="KW-1185">Reference proteome</keyword>
<accession>L0S1N5</accession>
<dbReference type="PATRIC" id="fig|1209989.3.peg.1179"/>
<keyword evidence="6 10" id="KW-0592">Phosphate transport</keyword>
<evidence type="ECO:0000256" key="3">
    <source>
        <dbReference type="ARBA" id="ARBA00008725"/>
    </source>
</evidence>
<dbReference type="PANTHER" id="PTHR30570">
    <property type="entry name" value="PERIPLASMIC PHOSPHATE BINDING COMPONENT OF PHOSPHATE ABC TRANSPORTER"/>
    <property type="match status" value="1"/>
</dbReference>
<accession>F4LRR0</accession>
<evidence type="ECO:0000259" key="11">
    <source>
        <dbReference type="Pfam" id="PF12849"/>
    </source>
</evidence>
<evidence type="ECO:0000256" key="8">
    <source>
        <dbReference type="ARBA" id="ARBA00023139"/>
    </source>
</evidence>
<dbReference type="GO" id="GO:0005886">
    <property type="term" value="C:plasma membrane"/>
    <property type="evidence" value="ECO:0007669"/>
    <property type="project" value="UniProtKB-SubCell"/>
</dbReference>
<dbReference type="eggNOG" id="COG0226">
    <property type="taxonomic scope" value="Bacteria"/>
</dbReference>
<dbReference type="RefSeq" id="WP_013778051.1">
    <property type="nucleotide sequence ID" value="NC_015519.1"/>
</dbReference>
<dbReference type="PROSITE" id="PS51257">
    <property type="entry name" value="PROKAR_LIPOPROTEIN"/>
    <property type="match status" value="1"/>
</dbReference>
<feature type="chain" id="PRO_5039759950" description="Phosphate-binding protein" evidence="10">
    <location>
        <begin position="23"/>
        <end position="285"/>
    </location>
</feature>
<evidence type="ECO:0000256" key="4">
    <source>
        <dbReference type="ARBA" id="ARBA00011529"/>
    </source>
</evidence>
<evidence type="ECO:0000256" key="7">
    <source>
        <dbReference type="ARBA" id="ARBA00022729"/>
    </source>
</evidence>
<dbReference type="Pfam" id="PF12849">
    <property type="entry name" value="PBP_like_2"/>
    <property type="match status" value="1"/>
</dbReference>
<comment type="subunit">
    <text evidence="4 10">The complex is composed of two ATP-binding proteins (PstB), two transmembrane proteins (PstC and PstA) and a solute-binding protein (PstS).</text>
</comment>